<dbReference type="EMBL" id="CP072384">
    <property type="protein sequence ID" value="QUC08376.1"/>
    <property type="molecule type" value="Genomic_DNA"/>
</dbReference>
<proteinExistence type="predicted"/>
<keyword evidence="2" id="KW-1185">Reference proteome</keyword>
<dbReference type="Gene3D" id="1.10.1070.20">
    <property type="match status" value="1"/>
</dbReference>
<dbReference type="RefSeq" id="WP_212324204.1">
    <property type="nucleotide sequence ID" value="NZ_AP024463.1"/>
</dbReference>
<evidence type="ECO:0008006" key="3">
    <source>
        <dbReference type="Google" id="ProtNLM"/>
    </source>
</evidence>
<accession>A0ABX7Y5T9</accession>
<name>A0ABX7Y5T9_9ACTN</name>
<sequence>MSRNEDVWDRIDVSDWQTAQAESAGTNEPTWLVHPETGNFWLHKSIHVPRNKLPQGEDWAEVIATQVALLLGVPCAETRLCVRSGVRGSLSLSVTPDGFDLNDGGAVLEATGVPGYFRHTAERKACDPARPGVRRPGHTLVNIRHVLQDVKPPEGFQGPDDCMGFDVFAGFMILDALVANQDRHEENWAVLRARVKDVPDRLAPSFDHGGSLGYNLTDDKRCLLLDSDAALAVWAAKGAAQRFEHVRPAKSLVEHAVEAAELAAPRAIRWWGCQLEMLDLTPLHDVLRGGQVPEMSEMAATFVSRLLERNLGRLRDAICSSS</sequence>
<evidence type="ECO:0000313" key="2">
    <source>
        <dbReference type="Proteomes" id="UP000678513"/>
    </source>
</evidence>
<gene>
    <name evidence="1" type="ORF">J5A65_01075</name>
</gene>
<protein>
    <recommendedName>
        <fullName evidence="3">HipA-like C-terminal domain-containing protein</fullName>
    </recommendedName>
</protein>
<organism evidence="1 2">
    <name type="scientific">Arachnia rubra</name>
    <dbReference type="NCBI Taxonomy" id="1547448"/>
    <lineage>
        <taxon>Bacteria</taxon>
        <taxon>Bacillati</taxon>
        <taxon>Actinomycetota</taxon>
        <taxon>Actinomycetes</taxon>
        <taxon>Propionibacteriales</taxon>
        <taxon>Propionibacteriaceae</taxon>
        <taxon>Arachnia</taxon>
    </lineage>
</organism>
<dbReference type="Proteomes" id="UP000678513">
    <property type="component" value="Chromosome"/>
</dbReference>
<evidence type="ECO:0000313" key="1">
    <source>
        <dbReference type="EMBL" id="QUC08376.1"/>
    </source>
</evidence>
<reference evidence="1 2" key="1">
    <citation type="submission" date="2021-03" db="EMBL/GenBank/DDBJ databases">
        <title>Human Oral Microbial Genomes.</title>
        <authorList>
            <person name="Johnston C.D."/>
            <person name="Chen T."/>
            <person name="Dewhirst F.E."/>
        </authorList>
    </citation>
    <scope>NUCLEOTIDE SEQUENCE [LARGE SCALE GENOMIC DNA]</scope>
    <source>
        <strain evidence="1 2">DSMZ 100122</strain>
    </source>
</reference>